<proteinExistence type="predicted"/>
<evidence type="ECO:0000256" key="1">
    <source>
        <dbReference type="ARBA" id="ARBA00022553"/>
    </source>
</evidence>
<keyword evidence="4" id="KW-0547">Nucleotide-binding</keyword>
<dbReference type="PANTHER" id="PTHR34139">
    <property type="entry name" value="UPF0331 PROTEIN MJ0127"/>
    <property type="match status" value="1"/>
</dbReference>
<keyword evidence="7" id="KW-1185">Reference proteome</keyword>
<name>A0ABD4SYN5_9CYAN</name>
<dbReference type="Proteomes" id="UP000031561">
    <property type="component" value="Unassembled WGS sequence"/>
</dbReference>
<dbReference type="GO" id="GO:0004518">
    <property type="term" value="F:nuclease activity"/>
    <property type="evidence" value="ECO:0007669"/>
    <property type="project" value="UniProtKB-KW"/>
</dbReference>
<sequence>MQLNNRDIASIWDMAQAIQNIQTFTNSSTFDEYLDDIRTISAVDRQFEVLGEAARRISMEFQQAHPDIDWQRIIGLRNIIAHQTLSPCSKWAITGSGDPR</sequence>
<organism evidence="6 7">
    <name type="scientific">Lyngbya confervoides BDU141951</name>
    <dbReference type="NCBI Taxonomy" id="1574623"/>
    <lineage>
        <taxon>Bacteria</taxon>
        <taxon>Bacillati</taxon>
        <taxon>Cyanobacteriota</taxon>
        <taxon>Cyanophyceae</taxon>
        <taxon>Oscillatoriophycideae</taxon>
        <taxon>Oscillatoriales</taxon>
        <taxon>Microcoleaceae</taxon>
        <taxon>Lyngbya</taxon>
    </lineage>
</organism>
<gene>
    <name evidence="6" type="ORF">QQ91_0001685</name>
</gene>
<keyword evidence="1" id="KW-0597">Phosphoprotein</keyword>
<evidence type="ECO:0000256" key="2">
    <source>
        <dbReference type="ARBA" id="ARBA00022649"/>
    </source>
</evidence>
<keyword evidence="3" id="KW-0540">Nuclease</keyword>
<dbReference type="InterPro" id="IPR051813">
    <property type="entry name" value="HepT_RNase_toxin"/>
</dbReference>
<accession>A0ABD4SYN5</accession>
<protein>
    <submittedName>
        <fullName evidence="6">DUF86 domain-containing protein</fullName>
    </submittedName>
</protein>
<evidence type="ECO:0000313" key="6">
    <source>
        <dbReference type="EMBL" id="MCM1981541.1"/>
    </source>
</evidence>
<reference evidence="6 7" key="1">
    <citation type="journal article" date="2015" name="Genome Announc.">
        <title>Draft Genome Sequence of Filamentous Marine Cyanobacterium Lyngbya confervoides Strain BDU141951.</title>
        <authorList>
            <person name="Chandrababunaidu M.M."/>
            <person name="Sen D."/>
            <person name="Tripathy S."/>
        </authorList>
    </citation>
    <scope>NUCLEOTIDE SEQUENCE [LARGE SCALE GENOMIC DNA]</scope>
    <source>
        <strain evidence="6 7">BDU141951</strain>
    </source>
</reference>
<dbReference type="InterPro" id="IPR008201">
    <property type="entry name" value="HepT-like"/>
</dbReference>
<comment type="caution">
    <text evidence="6">The sequence shown here is derived from an EMBL/GenBank/DDBJ whole genome shotgun (WGS) entry which is preliminary data.</text>
</comment>
<dbReference type="Pfam" id="PF01934">
    <property type="entry name" value="HepT-like"/>
    <property type="match status" value="1"/>
</dbReference>
<evidence type="ECO:0000256" key="3">
    <source>
        <dbReference type="ARBA" id="ARBA00022722"/>
    </source>
</evidence>
<keyword evidence="2" id="KW-1277">Toxin-antitoxin system</keyword>
<evidence type="ECO:0000313" key="7">
    <source>
        <dbReference type="Proteomes" id="UP000031561"/>
    </source>
</evidence>
<dbReference type="GO" id="GO:0016787">
    <property type="term" value="F:hydrolase activity"/>
    <property type="evidence" value="ECO:0007669"/>
    <property type="project" value="UniProtKB-KW"/>
</dbReference>
<keyword evidence="5" id="KW-0378">Hydrolase</keyword>
<evidence type="ECO:0000256" key="4">
    <source>
        <dbReference type="ARBA" id="ARBA00022741"/>
    </source>
</evidence>
<dbReference type="GO" id="GO:0000166">
    <property type="term" value="F:nucleotide binding"/>
    <property type="evidence" value="ECO:0007669"/>
    <property type="project" value="UniProtKB-KW"/>
</dbReference>
<dbReference type="EMBL" id="JTHE03000009">
    <property type="protein sequence ID" value="MCM1981541.1"/>
    <property type="molecule type" value="Genomic_DNA"/>
</dbReference>
<dbReference type="PANTHER" id="PTHR34139:SF1">
    <property type="entry name" value="RNASE MJ1380-RELATED"/>
    <property type="match status" value="1"/>
</dbReference>
<dbReference type="RefSeq" id="WP_166279175.1">
    <property type="nucleotide sequence ID" value="NZ_JTHE03000009.1"/>
</dbReference>
<dbReference type="AlphaFoldDB" id="A0ABD4SYN5"/>
<evidence type="ECO:0000256" key="5">
    <source>
        <dbReference type="ARBA" id="ARBA00022801"/>
    </source>
</evidence>